<sequence length="389" mass="43546">MIHMLRSEFLPYSSPLIAEDEINEVTDTLRSSWLSRGPKTAEFERQFADYVGASHAIAMNSCTAALHVALIARGIGPGDEVITSPLTFAATANTIIHCGAKPVFVDVDAETGNIDPSGIEEKITNKTKAIVPVHYAGQACDMDRIIGIARKYGLFVSEDAAHAIYTTYKGRMIGGIGDATSFSFYATKNLCTGEGGMLTTNDDSIAEKARVISLHGMSKNAWNRYDKNGSWYYEILYPGFKYNMTDIQASLGIQQLKKLEHMQKAREAYAKRYNEAFAGVPGIITPKEIPGNRHSWHLYVIQLDGNQIRIGRDRLIEELTKRNIGTSVHFIPVHLHPYYQERYGYKKGAYPVAEHMYERMVSLPLYPKMRPEDIDRVVDAVTGIVRENR</sequence>
<protein>
    <submittedName>
        <fullName evidence="4">Aminotransferase</fullName>
    </submittedName>
</protein>
<dbReference type="GO" id="GO:0030170">
    <property type="term" value="F:pyridoxal phosphate binding"/>
    <property type="evidence" value="ECO:0007669"/>
    <property type="project" value="TreeGrafter"/>
</dbReference>
<keyword evidence="4" id="KW-0808">Transferase</keyword>
<evidence type="ECO:0000313" key="5">
    <source>
        <dbReference type="Proteomes" id="UP000001882"/>
    </source>
</evidence>
<dbReference type="EMBL" id="AP011532">
    <property type="protein sequence ID" value="BAI60846.1"/>
    <property type="molecule type" value="Genomic_DNA"/>
</dbReference>
<dbReference type="AlphaFoldDB" id="D1YWM4"/>
<proteinExistence type="inferred from homology"/>
<dbReference type="Pfam" id="PF01041">
    <property type="entry name" value="DegT_DnrJ_EryC1"/>
    <property type="match status" value="1"/>
</dbReference>
<dbReference type="GO" id="GO:0008483">
    <property type="term" value="F:transaminase activity"/>
    <property type="evidence" value="ECO:0007669"/>
    <property type="project" value="UniProtKB-KW"/>
</dbReference>
<evidence type="ECO:0000256" key="2">
    <source>
        <dbReference type="ARBA" id="ARBA00022898"/>
    </source>
</evidence>
<keyword evidence="5" id="KW-1185">Reference proteome</keyword>
<dbReference type="InterPro" id="IPR015424">
    <property type="entry name" value="PyrdxlP-dep_Trfase"/>
</dbReference>
<gene>
    <name evidence="4" type="ordered locus">MCP_0774</name>
</gene>
<keyword evidence="4" id="KW-0032">Aminotransferase</keyword>
<dbReference type="GO" id="GO:0000271">
    <property type="term" value="P:polysaccharide biosynthetic process"/>
    <property type="evidence" value="ECO:0007669"/>
    <property type="project" value="TreeGrafter"/>
</dbReference>
<reference evidence="4 5" key="1">
    <citation type="journal article" date="2007" name="Appl. Environ. Microbiol.">
        <title>Isolation of key methanogens for global methane emission from rice paddy fields: a novel isolate affiliated with the clone cluster rice cluster I.</title>
        <authorList>
            <person name="Sakai S."/>
            <person name="Imachi H."/>
            <person name="Sekiguchi Y."/>
            <person name="Ohashi A."/>
            <person name="Harada H."/>
            <person name="Kamagata Y."/>
        </authorList>
    </citation>
    <scope>NUCLEOTIDE SEQUENCE [LARGE SCALE GENOMIC DNA]</scope>
    <source>
        <strain evidence="5">DSM 17711 / JCM 13418 / NBRC 101707 / SANAE</strain>
    </source>
</reference>
<dbReference type="PATRIC" id="fig|304371.9.peg.805"/>
<dbReference type="PIRSF" id="PIRSF000390">
    <property type="entry name" value="PLP_StrS"/>
    <property type="match status" value="1"/>
</dbReference>
<accession>D1YWM4</accession>
<dbReference type="InterPro" id="IPR015422">
    <property type="entry name" value="PyrdxlP-dep_Trfase_small"/>
</dbReference>
<dbReference type="Gene3D" id="3.90.1150.10">
    <property type="entry name" value="Aspartate Aminotransferase, domain 1"/>
    <property type="match status" value="1"/>
</dbReference>
<dbReference type="FunFam" id="3.90.1150.10:FF:000030">
    <property type="entry name" value="UDP-4-amino-4-deoxy-L-arabinose--oxoglutarate aminotransferase"/>
    <property type="match status" value="1"/>
</dbReference>
<evidence type="ECO:0000313" key="4">
    <source>
        <dbReference type="EMBL" id="BAI60846.1"/>
    </source>
</evidence>
<keyword evidence="2 3" id="KW-0663">Pyridoxal phosphate</keyword>
<name>D1YWM4_METPS</name>
<dbReference type="PANTHER" id="PTHR30244">
    <property type="entry name" value="TRANSAMINASE"/>
    <property type="match status" value="1"/>
</dbReference>
<comment type="similarity">
    <text evidence="3">Belongs to the DegT/DnrJ/EryC1 family.</text>
</comment>
<dbReference type="Proteomes" id="UP000001882">
    <property type="component" value="Chromosome"/>
</dbReference>
<dbReference type="SUPFAM" id="SSF53383">
    <property type="entry name" value="PLP-dependent transferases"/>
    <property type="match status" value="1"/>
</dbReference>
<dbReference type="Gene3D" id="3.40.640.10">
    <property type="entry name" value="Type I PLP-dependent aspartate aminotransferase-like (Major domain)"/>
    <property type="match status" value="1"/>
</dbReference>
<dbReference type="InterPro" id="IPR015421">
    <property type="entry name" value="PyrdxlP-dep_Trfase_major"/>
</dbReference>
<dbReference type="FunCoup" id="D1YWM4">
    <property type="interactions" value="3"/>
</dbReference>
<dbReference type="KEGG" id="mpd:MCP_0774"/>
<dbReference type="InParanoid" id="D1YWM4"/>
<dbReference type="STRING" id="304371.MCP_0774"/>
<reference evidence="5" key="3">
    <citation type="journal article" date="2011" name="PLoS ONE">
        <title>Genome sequence of a mesophilic hydrogenotrophic methanogen Methanocella paludicola, the first cultivated representative of the order Methanocellales.</title>
        <authorList>
            <person name="Sakai S."/>
            <person name="Takaki Y."/>
            <person name="Shimamura S."/>
            <person name="Sekine M."/>
            <person name="Tajima T."/>
            <person name="Kosugi H."/>
            <person name="Ichikawa N."/>
            <person name="Tasumi E."/>
            <person name="Hiraki A.T."/>
            <person name="Shimizu A."/>
            <person name="Kato Y."/>
            <person name="Nishiko R."/>
            <person name="Mori K."/>
            <person name="Fujita N."/>
            <person name="Imachi H."/>
            <person name="Takai K."/>
        </authorList>
    </citation>
    <scope>NUCLEOTIDE SEQUENCE [LARGE SCALE GENOMIC DNA]</scope>
    <source>
        <strain evidence="5">DSM 17711 / JCM 13418 / NBRC 101707 / SANAE</strain>
    </source>
</reference>
<dbReference type="eggNOG" id="arCOG00118">
    <property type="taxonomic scope" value="Archaea"/>
</dbReference>
<evidence type="ECO:0000256" key="1">
    <source>
        <dbReference type="ARBA" id="ARBA00001933"/>
    </source>
</evidence>
<organism evidence="4 5">
    <name type="scientific">Methanocella paludicola (strain DSM 17711 / JCM 13418 / NBRC 101707 / SANAE)</name>
    <dbReference type="NCBI Taxonomy" id="304371"/>
    <lineage>
        <taxon>Archaea</taxon>
        <taxon>Methanobacteriati</taxon>
        <taxon>Methanobacteriota</taxon>
        <taxon>Stenosarchaea group</taxon>
        <taxon>Methanomicrobia</taxon>
        <taxon>Methanocellales</taxon>
        <taxon>Methanocellaceae</taxon>
        <taxon>Methanocella</taxon>
    </lineage>
</organism>
<comment type="cofactor">
    <cofactor evidence="1">
        <name>pyridoxal 5'-phosphate</name>
        <dbReference type="ChEBI" id="CHEBI:597326"/>
    </cofactor>
</comment>
<dbReference type="InterPro" id="IPR000653">
    <property type="entry name" value="DegT/StrS_aminotransferase"/>
</dbReference>
<reference evidence="4 5" key="2">
    <citation type="journal article" date="2008" name="Int. J. Syst. Evol. Microbiol.">
        <title>Methanocella paludicola gen. nov., sp. nov., a methane-producing archaeon, the first isolate of the lineage 'Rice Cluster I', and proposal of the new archaeal order Methanocellales ord. nov.</title>
        <authorList>
            <person name="Sakai S."/>
            <person name="Imachi H."/>
            <person name="Hanada S."/>
            <person name="Ohashi A."/>
            <person name="Harada H."/>
            <person name="Kamagata Y."/>
        </authorList>
    </citation>
    <scope>NUCLEOTIDE SEQUENCE [LARGE SCALE GENOMIC DNA]</scope>
    <source>
        <strain evidence="5">DSM 17711 / JCM 13418 / NBRC 101707 / SANAE</strain>
    </source>
</reference>
<evidence type="ECO:0000256" key="3">
    <source>
        <dbReference type="RuleBase" id="RU004508"/>
    </source>
</evidence>
<dbReference type="CDD" id="cd00616">
    <property type="entry name" value="AHBA_syn"/>
    <property type="match status" value="1"/>
</dbReference>
<dbReference type="PANTHER" id="PTHR30244:SF34">
    <property type="entry name" value="DTDP-4-AMINO-4,6-DIDEOXYGALACTOSE TRANSAMINASE"/>
    <property type="match status" value="1"/>
</dbReference>